<organism evidence="1 2">
    <name type="scientific">Thermotoga petrophila</name>
    <dbReference type="NCBI Taxonomy" id="93929"/>
    <lineage>
        <taxon>Bacteria</taxon>
        <taxon>Thermotogati</taxon>
        <taxon>Thermotogota</taxon>
        <taxon>Thermotogae</taxon>
        <taxon>Thermotogales</taxon>
        <taxon>Thermotogaceae</taxon>
        <taxon>Thermotoga</taxon>
    </lineage>
</organism>
<reference evidence="1 2" key="1">
    <citation type="journal article" date="2015" name="MBio">
        <title>Genome-Resolved Metagenomic Analysis Reveals Roles for Candidate Phyla and Other Microbial Community Members in Biogeochemical Transformations in Oil Reservoirs.</title>
        <authorList>
            <person name="Hu P."/>
            <person name="Tom L."/>
            <person name="Singh A."/>
            <person name="Thomas B.C."/>
            <person name="Baker B.J."/>
            <person name="Piceno Y.M."/>
            <person name="Andersen G.L."/>
            <person name="Banfield J.F."/>
        </authorList>
    </citation>
    <scope>NUCLEOTIDE SEQUENCE [LARGE SCALE GENOMIC DNA]</scope>
    <source>
        <strain evidence="1">46_26</strain>
    </source>
</reference>
<gene>
    <name evidence="1" type="ORF">XD57_0889</name>
</gene>
<dbReference type="Proteomes" id="UP000058636">
    <property type="component" value="Unassembled WGS sequence"/>
</dbReference>
<accession>A0A101EQG6</accession>
<comment type="caution">
    <text evidence="1">The sequence shown here is derived from an EMBL/GenBank/DDBJ whole genome shotgun (WGS) entry which is preliminary data.</text>
</comment>
<name>A0A101EQG6_9THEM</name>
<dbReference type="PANTHER" id="PTHR37163">
    <property type="entry name" value="CONSERVED PROTEIN"/>
    <property type="match status" value="1"/>
</dbReference>
<dbReference type="Pfam" id="PF04417">
    <property type="entry name" value="DUF501"/>
    <property type="match status" value="1"/>
</dbReference>
<dbReference type="PANTHER" id="PTHR37163:SF1">
    <property type="entry name" value="DUF501 DOMAIN-CONTAINING PROTEIN"/>
    <property type="match status" value="1"/>
</dbReference>
<dbReference type="EMBL" id="LGFG01000064">
    <property type="protein sequence ID" value="KUK23007.1"/>
    <property type="molecule type" value="Genomic_DNA"/>
</dbReference>
<evidence type="ECO:0000313" key="1">
    <source>
        <dbReference type="EMBL" id="KUK23007.1"/>
    </source>
</evidence>
<dbReference type="PATRIC" id="fig|93930.3.peg.1743"/>
<proteinExistence type="predicted"/>
<dbReference type="AlphaFoldDB" id="A0A101EQG6"/>
<dbReference type="RefSeq" id="WP_012311314.1">
    <property type="nucleotide sequence ID" value="NZ_DAITJQ010000001.1"/>
</dbReference>
<sequence length="170" mass="19772">MGNSRDEKIVEWQIGRKITNMNRVAYRCPYGYPVVIESLPIKNGKPFPTLYWLTCPHLRREVSKLESEGFIKKLEDRIASDVAFREKMRKAHLEVIERRKRLLTGEHPFREILEKVGTGGIRDFSKVKCLHLHLADYLADVGNPVGETVWNLIEKKFCDDVFCKIGEARE</sequence>
<protein>
    <submittedName>
        <fullName evidence="1">Uncharacterized protein</fullName>
    </submittedName>
</protein>
<dbReference type="InterPro" id="IPR007511">
    <property type="entry name" value="DUF501"/>
</dbReference>
<evidence type="ECO:0000313" key="2">
    <source>
        <dbReference type="Proteomes" id="UP000058636"/>
    </source>
</evidence>